<dbReference type="InterPro" id="IPR046517">
    <property type="entry name" value="DUF6695"/>
</dbReference>
<sequence>MLKEDAFIITMAYPETIVSHAEEWYSKFLRFAFIGNKRHVRAGHAALVLIDKKTGVLEYHDFGRYITPSPNGRVRGRQTDFELNFPIKAIIENDTIVNLEEILKFLATKPKLTHGDGDLYASVCNAVNYDLARKHITERQNEGFIRYAAFIGKACNCARFVTDALIASVTDQMIKKKLVKSKSFTPSTIGNVVIADTEDFVYHVTDKGEIFEFTSTVGKENRRLFLDVLKGYKPSLVGTIKPKENEEKNSHAQWLGGIAAGAWFEIYDIGKNSEYRFRRISPYGNIDCDGLYSINNEDFDITSEYQFVHYSNCGFFYIQQNDKTYRFEYLSDFEA</sequence>
<gene>
    <name evidence="3" type="ORF">SAMN05444148_0543</name>
</gene>
<protein>
    <submittedName>
        <fullName evidence="3">Uncharacterized protein</fullName>
    </submittedName>
</protein>
<dbReference type="OrthoDB" id="695573at2"/>
<dbReference type="EMBL" id="FQWS01000001">
    <property type="protein sequence ID" value="SHG60787.1"/>
    <property type="molecule type" value="Genomic_DNA"/>
</dbReference>
<feature type="domain" description="Type VI secretion system effector TseH-like" evidence="2">
    <location>
        <begin position="8"/>
        <end position="172"/>
    </location>
</feature>
<dbReference type="Pfam" id="PF25218">
    <property type="entry name" value="TseH"/>
    <property type="match status" value="1"/>
</dbReference>
<evidence type="ECO:0000313" key="4">
    <source>
        <dbReference type="Proteomes" id="UP000184522"/>
    </source>
</evidence>
<dbReference type="RefSeq" id="WP_073082675.1">
    <property type="nucleotide sequence ID" value="NZ_FQWS01000001.1"/>
</dbReference>
<dbReference type="Pfam" id="PF20405">
    <property type="entry name" value="DUF6695"/>
    <property type="match status" value="1"/>
</dbReference>
<evidence type="ECO:0000259" key="2">
    <source>
        <dbReference type="Pfam" id="PF25218"/>
    </source>
</evidence>
<evidence type="ECO:0000259" key="1">
    <source>
        <dbReference type="Pfam" id="PF20405"/>
    </source>
</evidence>
<dbReference type="AlphaFoldDB" id="A0A1M5L6W7"/>
<proteinExistence type="predicted"/>
<dbReference type="STRING" id="1089305.SAMN05444148_0543"/>
<accession>A0A1M5L6W7</accession>
<organism evidence="3 4">
    <name type="scientific">Winogradskyella jejuensis</name>
    <dbReference type="NCBI Taxonomy" id="1089305"/>
    <lineage>
        <taxon>Bacteria</taxon>
        <taxon>Pseudomonadati</taxon>
        <taxon>Bacteroidota</taxon>
        <taxon>Flavobacteriia</taxon>
        <taxon>Flavobacteriales</taxon>
        <taxon>Flavobacteriaceae</taxon>
        <taxon>Winogradskyella</taxon>
    </lineage>
</organism>
<feature type="domain" description="DUF6695" evidence="1">
    <location>
        <begin position="252"/>
        <end position="329"/>
    </location>
</feature>
<keyword evidence="4" id="KW-1185">Reference proteome</keyword>
<evidence type="ECO:0000313" key="3">
    <source>
        <dbReference type="EMBL" id="SHG60787.1"/>
    </source>
</evidence>
<name>A0A1M5L6W7_9FLAO</name>
<reference evidence="4" key="1">
    <citation type="submission" date="2016-11" db="EMBL/GenBank/DDBJ databases">
        <authorList>
            <person name="Varghese N."/>
            <person name="Submissions S."/>
        </authorList>
    </citation>
    <scope>NUCLEOTIDE SEQUENCE [LARGE SCALE GENOMIC DNA]</scope>
    <source>
        <strain evidence="4">DSM 25330</strain>
    </source>
</reference>
<dbReference type="InterPro" id="IPR057382">
    <property type="entry name" value="TseH"/>
</dbReference>
<dbReference type="Proteomes" id="UP000184522">
    <property type="component" value="Unassembled WGS sequence"/>
</dbReference>